<evidence type="ECO:0000256" key="3">
    <source>
        <dbReference type="SAM" id="MobiDB-lite"/>
    </source>
</evidence>
<dbReference type="EMBL" id="LACB01000023">
    <property type="protein sequence ID" value="KAJ9491845.1"/>
    <property type="molecule type" value="Genomic_DNA"/>
</dbReference>
<evidence type="ECO:0000256" key="1">
    <source>
        <dbReference type="ARBA" id="ARBA00022669"/>
    </source>
</evidence>
<evidence type="ECO:0000256" key="2">
    <source>
        <dbReference type="ARBA" id="ARBA00023026"/>
    </source>
</evidence>
<proteinExistence type="predicted"/>
<protein>
    <recommendedName>
        <fullName evidence="4">LysM domain-containing protein</fullName>
    </recommendedName>
</protein>
<feature type="domain" description="LysM" evidence="4">
    <location>
        <begin position="25"/>
        <end position="71"/>
    </location>
</feature>
<dbReference type="SUPFAM" id="SSF54106">
    <property type="entry name" value="LysM domain"/>
    <property type="match status" value="1"/>
</dbReference>
<dbReference type="AlphaFoldDB" id="A0AAI9TR23"/>
<reference evidence="5" key="1">
    <citation type="submission" date="2015-06" db="EMBL/GenBank/DDBJ databases">
        <authorList>
            <person name="Nguyen H."/>
        </authorList>
    </citation>
    <scope>NUCLEOTIDE SEQUENCE</scope>
    <source>
        <strain evidence="5">DAOM 180753</strain>
    </source>
</reference>
<dbReference type="InterPro" id="IPR036779">
    <property type="entry name" value="LysM_dom_sf"/>
</dbReference>
<dbReference type="PANTHER" id="PTHR34997:SF1">
    <property type="entry name" value="PEPTIDOGLYCAN-BINDING LYSIN DOMAIN"/>
    <property type="match status" value="1"/>
</dbReference>
<feature type="domain" description="LysM" evidence="4">
    <location>
        <begin position="119"/>
        <end position="165"/>
    </location>
</feature>
<reference evidence="5" key="2">
    <citation type="journal article" date="2016" name="Fungal Biol.">
        <title>Ochratoxin A production by Penicillium thymicola.</title>
        <authorList>
            <person name="Nguyen H.D.T."/>
            <person name="McMullin D.R."/>
            <person name="Ponomareva E."/>
            <person name="Riley R."/>
            <person name="Pomraning K.R."/>
            <person name="Baker S.E."/>
            <person name="Seifert K.A."/>
        </authorList>
    </citation>
    <scope>NUCLEOTIDE SEQUENCE</scope>
    <source>
        <strain evidence="5">DAOM 180753</strain>
    </source>
</reference>
<dbReference type="GO" id="GO:0008061">
    <property type="term" value="F:chitin binding"/>
    <property type="evidence" value="ECO:0007669"/>
    <property type="project" value="UniProtKB-KW"/>
</dbReference>
<dbReference type="PROSITE" id="PS51782">
    <property type="entry name" value="LYSM"/>
    <property type="match status" value="2"/>
</dbReference>
<keyword evidence="6" id="KW-1185">Reference proteome</keyword>
<comment type="caution">
    <text evidence="5">The sequence shown here is derived from an EMBL/GenBank/DDBJ whole genome shotgun (WGS) entry which is preliminary data.</text>
</comment>
<evidence type="ECO:0000313" key="6">
    <source>
        <dbReference type="Proteomes" id="UP001227192"/>
    </source>
</evidence>
<dbReference type="SMART" id="SM00257">
    <property type="entry name" value="LysM"/>
    <property type="match status" value="2"/>
</dbReference>
<dbReference type="InterPro" id="IPR052210">
    <property type="entry name" value="LysM1-like"/>
</dbReference>
<dbReference type="PANTHER" id="PTHR34997">
    <property type="entry name" value="AM15"/>
    <property type="match status" value="1"/>
</dbReference>
<accession>A0AAI9TR23</accession>
<dbReference type="CDD" id="cd00118">
    <property type="entry name" value="LysM"/>
    <property type="match status" value="2"/>
</dbReference>
<dbReference type="InterPro" id="IPR018392">
    <property type="entry name" value="LysM"/>
</dbReference>
<feature type="compositionally biased region" description="Low complexity" evidence="3">
    <location>
        <begin position="263"/>
        <end position="279"/>
    </location>
</feature>
<organism evidence="5 6">
    <name type="scientific">Penicillium thymicola</name>
    <dbReference type="NCBI Taxonomy" id="293382"/>
    <lineage>
        <taxon>Eukaryota</taxon>
        <taxon>Fungi</taxon>
        <taxon>Dikarya</taxon>
        <taxon>Ascomycota</taxon>
        <taxon>Pezizomycotina</taxon>
        <taxon>Eurotiomycetes</taxon>
        <taxon>Eurotiomycetidae</taxon>
        <taxon>Eurotiales</taxon>
        <taxon>Aspergillaceae</taxon>
        <taxon>Penicillium</taxon>
    </lineage>
</organism>
<name>A0AAI9TR23_PENTH</name>
<evidence type="ECO:0000313" key="5">
    <source>
        <dbReference type="EMBL" id="KAJ9491845.1"/>
    </source>
</evidence>
<feature type="region of interest" description="Disordered" evidence="3">
    <location>
        <begin position="263"/>
        <end position="282"/>
    </location>
</feature>
<gene>
    <name evidence="5" type="ORF">VN97_g1401</name>
</gene>
<evidence type="ECO:0000259" key="4">
    <source>
        <dbReference type="PROSITE" id="PS51782"/>
    </source>
</evidence>
<dbReference type="Pfam" id="PF01476">
    <property type="entry name" value="LysM"/>
    <property type="match status" value="1"/>
</dbReference>
<sequence>MGTLPSSATIGNHHVIRGAATSDCKTYEVQSGDTCASIGKSTGATWAQLISWNSDINSQCSNLQSLANNTICVSNPMGNYAIPTKSEGEAATSVMGTIVTTTASAPSPTLDGTSSRCAEYYKIGTGETCGTVEEKFGISFSDFIFLNPEVWTNCTNLELAVYYCVEPVGYISTYSGYGGSSTEAFTTVSMTSVAFPTSNYPSGGRTSIPIANGTRKDCIDYTWYGAVEYPAQMKALDCWQVSLFYNISPEEFILWNPSMAKNGTQGSSSQSGSGGTTTSAAVESDLPSSYNYPCTVSPSSSYCVAISTPKSTAA</sequence>
<dbReference type="Gene3D" id="3.10.350.10">
    <property type="entry name" value="LysM domain"/>
    <property type="match status" value="2"/>
</dbReference>
<dbReference type="Proteomes" id="UP001227192">
    <property type="component" value="Unassembled WGS sequence"/>
</dbReference>
<keyword evidence="1" id="KW-0147">Chitin-binding</keyword>
<keyword evidence="2" id="KW-0843">Virulence</keyword>